<evidence type="ECO:0000256" key="3">
    <source>
        <dbReference type="ARBA" id="ARBA00023163"/>
    </source>
</evidence>
<dbReference type="Gene3D" id="1.10.357.10">
    <property type="entry name" value="Tetracycline Repressor, domain 2"/>
    <property type="match status" value="1"/>
</dbReference>
<dbReference type="EMBL" id="FXAV01000010">
    <property type="protein sequence ID" value="SMG49066.1"/>
    <property type="molecule type" value="Genomic_DNA"/>
</dbReference>
<organism evidence="7 8">
    <name type="scientific">Rhodococcus rhodochrous J3</name>
    <dbReference type="NCBI Taxonomy" id="903528"/>
    <lineage>
        <taxon>Bacteria</taxon>
        <taxon>Bacillati</taxon>
        <taxon>Actinomycetota</taxon>
        <taxon>Actinomycetes</taxon>
        <taxon>Mycobacteriales</taxon>
        <taxon>Nocardiaceae</taxon>
        <taxon>Rhodococcus</taxon>
    </lineage>
</organism>
<dbReference type="SUPFAM" id="SSF46689">
    <property type="entry name" value="Homeodomain-like"/>
    <property type="match status" value="1"/>
</dbReference>
<reference evidence="7 8" key="1">
    <citation type="submission" date="2017-04" db="EMBL/GenBank/DDBJ databases">
        <authorList>
            <person name="Varghese N."/>
            <person name="Submissions S."/>
        </authorList>
    </citation>
    <scope>NUCLEOTIDE SEQUENCE [LARGE SCALE GENOMIC DNA]</scope>
    <source>
        <strain evidence="7 8">J3</strain>
    </source>
</reference>
<sequence>MQAASQKAVCHVLHRTVNRTVCLSRPVRYSGHVRTFVESESTGTPKSTAGPKGKAERSPSKPSPATRLLDTASTLFAEHGIRAVGIDRILAEAGVARASLYSSYGSKDALVLAYLEDLDQRDRQRWHAAVEPLDDPIAKILTFFDLAMQSAPKKNFRGCQYANAATEFPQEPLEPVLAHREWLKTTLVELLDLAGVSEPEAVARRVQLIYDGALSGSKFEHSVEPIRFGRDMARDVIGSHL</sequence>
<evidence type="ECO:0000256" key="1">
    <source>
        <dbReference type="ARBA" id="ARBA00023015"/>
    </source>
</evidence>
<feature type="compositionally biased region" description="Polar residues" evidence="5">
    <location>
        <begin position="38"/>
        <end position="47"/>
    </location>
</feature>
<keyword evidence="2 4" id="KW-0238">DNA-binding</keyword>
<dbReference type="InterPro" id="IPR009057">
    <property type="entry name" value="Homeodomain-like_sf"/>
</dbReference>
<dbReference type="Proteomes" id="UP000193566">
    <property type="component" value="Unassembled WGS sequence"/>
</dbReference>
<gene>
    <name evidence="7" type="ORF">SAMN02745947_03554</name>
</gene>
<accession>A0ABY1MDQ9</accession>
<protein>
    <submittedName>
        <fullName evidence="7">Transcriptional regulator, TetR family</fullName>
    </submittedName>
</protein>
<dbReference type="SUPFAM" id="SSF48498">
    <property type="entry name" value="Tetracyclin repressor-like, C-terminal domain"/>
    <property type="match status" value="1"/>
</dbReference>
<evidence type="ECO:0000259" key="6">
    <source>
        <dbReference type="PROSITE" id="PS50977"/>
    </source>
</evidence>
<evidence type="ECO:0000256" key="5">
    <source>
        <dbReference type="SAM" id="MobiDB-lite"/>
    </source>
</evidence>
<feature type="domain" description="HTH tetR-type" evidence="6">
    <location>
        <begin position="62"/>
        <end position="122"/>
    </location>
</feature>
<comment type="caution">
    <text evidence="7">The sequence shown here is derived from an EMBL/GenBank/DDBJ whole genome shotgun (WGS) entry which is preliminary data.</text>
</comment>
<dbReference type="InterPro" id="IPR001647">
    <property type="entry name" value="HTH_TetR"/>
</dbReference>
<proteinExistence type="predicted"/>
<dbReference type="PRINTS" id="PR00455">
    <property type="entry name" value="HTHTETR"/>
</dbReference>
<feature type="DNA-binding region" description="H-T-H motif" evidence="4">
    <location>
        <begin position="85"/>
        <end position="104"/>
    </location>
</feature>
<dbReference type="Pfam" id="PF00440">
    <property type="entry name" value="TetR_N"/>
    <property type="match status" value="1"/>
</dbReference>
<evidence type="ECO:0000313" key="8">
    <source>
        <dbReference type="Proteomes" id="UP000193566"/>
    </source>
</evidence>
<keyword evidence="8" id="KW-1185">Reference proteome</keyword>
<feature type="region of interest" description="Disordered" evidence="5">
    <location>
        <begin position="36"/>
        <end position="66"/>
    </location>
</feature>
<dbReference type="PANTHER" id="PTHR47506">
    <property type="entry name" value="TRANSCRIPTIONAL REGULATORY PROTEIN"/>
    <property type="match status" value="1"/>
</dbReference>
<dbReference type="PANTHER" id="PTHR47506:SF1">
    <property type="entry name" value="HTH-TYPE TRANSCRIPTIONAL REGULATOR YJDC"/>
    <property type="match status" value="1"/>
</dbReference>
<name>A0ABY1MDQ9_RHORH</name>
<evidence type="ECO:0000313" key="7">
    <source>
        <dbReference type="EMBL" id="SMG49066.1"/>
    </source>
</evidence>
<keyword evidence="1" id="KW-0805">Transcription regulation</keyword>
<evidence type="ECO:0000256" key="4">
    <source>
        <dbReference type="PROSITE-ProRule" id="PRU00335"/>
    </source>
</evidence>
<keyword evidence="3" id="KW-0804">Transcription</keyword>
<evidence type="ECO:0000256" key="2">
    <source>
        <dbReference type="ARBA" id="ARBA00023125"/>
    </source>
</evidence>
<dbReference type="InterPro" id="IPR036271">
    <property type="entry name" value="Tet_transcr_reg_TetR-rel_C_sf"/>
</dbReference>
<dbReference type="PROSITE" id="PS50977">
    <property type="entry name" value="HTH_TETR_2"/>
    <property type="match status" value="1"/>
</dbReference>